<sequence length="66" mass="6863">MPWTRTARGLTGLCLLLSLTACATAPAPAVLCEHPLIDPTTQAGLIRAVAAYQDALDLCNALNQGD</sequence>
<dbReference type="EMBL" id="KY618819">
    <property type="protein sequence ID" value="ARB06235.1"/>
    <property type="molecule type" value="Genomic_DNA"/>
</dbReference>
<protein>
    <submittedName>
        <fullName evidence="1">Rz1 protein</fullName>
    </submittedName>
</protein>
<evidence type="ECO:0000313" key="1">
    <source>
        <dbReference type="EMBL" id="ARB06235.1"/>
    </source>
</evidence>
<organism evidence="1 2">
    <name type="scientific">Pseudomonas phage PAXYB1</name>
    <dbReference type="NCBI Taxonomy" id="1962679"/>
    <lineage>
        <taxon>Viruses</taxon>
        <taxon>Duplodnaviria</taxon>
        <taxon>Heunggongvirae</taxon>
        <taxon>Uroviricota</taxon>
        <taxon>Caudoviricetes</taxon>
        <taxon>Autographivirales</taxon>
        <taxon>Autoscriptoviridae</taxon>
        <taxon>Krylovirinae</taxon>
        <taxon>Phikmvvirus</taxon>
        <taxon>Phikmvvirus MYY9</taxon>
        <taxon>Phikmvvirus PAXYB1</taxon>
    </lineage>
</organism>
<dbReference type="RefSeq" id="YP_009800442.1">
    <property type="nucleotide sequence ID" value="NC_047952.1"/>
</dbReference>
<proteinExistence type="predicted"/>
<name>A0A2P0PA60_9CAUD</name>
<dbReference type="Proteomes" id="UP000244561">
    <property type="component" value="Segment"/>
</dbReference>
<reference evidence="2" key="1">
    <citation type="submission" date="2017-02" db="EMBL/GenBank/DDBJ databases">
        <authorList>
            <person name="Yu X."/>
            <person name="Xu Y."/>
            <person name="Liu X."/>
        </authorList>
    </citation>
    <scope>NUCLEOTIDE SEQUENCE [LARGE SCALE GENOMIC DNA]</scope>
</reference>
<dbReference type="PROSITE" id="PS51257">
    <property type="entry name" value="PROKAR_LIPOPROTEIN"/>
    <property type="match status" value="1"/>
</dbReference>
<keyword evidence="2" id="KW-1185">Reference proteome</keyword>
<dbReference type="GeneID" id="54990939"/>
<dbReference type="KEGG" id="vg:54990939"/>
<accession>A0A2P0PA60</accession>
<evidence type="ECO:0000313" key="2">
    <source>
        <dbReference type="Proteomes" id="UP000244561"/>
    </source>
</evidence>